<keyword evidence="3" id="KW-0472">Membrane</keyword>
<reference evidence="4 5" key="1">
    <citation type="submission" date="2019-04" db="EMBL/GenBank/DDBJ databases">
        <title>Microbes associate with the intestines of laboratory mice.</title>
        <authorList>
            <person name="Navarre W."/>
            <person name="Wong E."/>
            <person name="Huang K."/>
            <person name="Tropini C."/>
            <person name="Ng K."/>
            <person name="Yu B."/>
        </authorList>
    </citation>
    <scope>NUCLEOTIDE SEQUENCE [LARGE SCALE GENOMIC DNA]</scope>
    <source>
        <strain evidence="4 5">NM06_A21</strain>
    </source>
</reference>
<evidence type="ECO:0000256" key="2">
    <source>
        <dbReference type="SAM" id="MobiDB-lite"/>
    </source>
</evidence>
<keyword evidence="3" id="KW-1133">Transmembrane helix</keyword>
<keyword evidence="3" id="KW-0812">Transmembrane</keyword>
<organism evidence="4 5">
    <name type="scientific">Muribaculum intestinale</name>
    <dbReference type="NCBI Taxonomy" id="1796646"/>
    <lineage>
        <taxon>Bacteria</taxon>
        <taxon>Pseudomonadati</taxon>
        <taxon>Bacteroidota</taxon>
        <taxon>Bacteroidia</taxon>
        <taxon>Bacteroidales</taxon>
        <taxon>Muribaculaceae</taxon>
        <taxon>Muribaculum</taxon>
    </lineage>
</organism>
<comment type="caution">
    <text evidence="4">The sequence shown here is derived from an EMBL/GenBank/DDBJ whole genome shotgun (WGS) entry which is preliminary data.</text>
</comment>
<evidence type="ECO:0000313" key="4">
    <source>
        <dbReference type="EMBL" id="TGY74972.1"/>
    </source>
</evidence>
<dbReference type="RefSeq" id="WP_160899753.1">
    <property type="nucleotide sequence ID" value="NZ_SRYD01000015.1"/>
</dbReference>
<dbReference type="Proteomes" id="UP000306630">
    <property type="component" value="Unassembled WGS sequence"/>
</dbReference>
<name>A0A4S2G022_9BACT</name>
<dbReference type="EMBL" id="SRYD01000015">
    <property type="protein sequence ID" value="TGY74972.1"/>
    <property type="molecule type" value="Genomic_DNA"/>
</dbReference>
<evidence type="ECO:0000313" key="5">
    <source>
        <dbReference type="Proteomes" id="UP000306630"/>
    </source>
</evidence>
<gene>
    <name evidence="4" type="ORF">E5333_04920</name>
</gene>
<proteinExistence type="predicted"/>
<accession>A0A4S2G022</accession>
<sequence>MAMSPSEILNIIFGGGLVALVVALFTMKATVRKANADAEKAKADAESVRITNTENATRILVENIVKPLKDELNATREDLQSTRDELQATKKEVASSKRAMSRLTKAVEAISECSHADDCPVRHRLRDYPKGELGRGGGDPPGTDVRQYVGGHPPGYGGVRAREPGADGDTG</sequence>
<feature type="transmembrane region" description="Helical" evidence="3">
    <location>
        <begin position="6"/>
        <end position="25"/>
    </location>
</feature>
<evidence type="ECO:0000256" key="3">
    <source>
        <dbReference type="SAM" id="Phobius"/>
    </source>
</evidence>
<feature type="region of interest" description="Disordered" evidence="2">
    <location>
        <begin position="129"/>
        <end position="171"/>
    </location>
</feature>
<keyword evidence="1" id="KW-0175">Coiled coil</keyword>
<protein>
    <submittedName>
        <fullName evidence="4">Uncharacterized protein</fullName>
    </submittedName>
</protein>
<evidence type="ECO:0000256" key="1">
    <source>
        <dbReference type="SAM" id="Coils"/>
    </source>
</evidence>
<dbReference type="AlphaFoldDB" id="A0A4S2G022"/>
<feature type="coiled-coil region" evidence="1">
    <location>
        <begin position="31"/>
        <end position="106"/>
    </location>
</feature>